<dbReference type="SUPFAM" id="SSF52540">
    <property type="entry name" value="P-loop containing nucleoside triphosphate hydrolases"/>
    <property type="match status" value="1"/>
</dbReference>
<feature type="domain" description="GPI inositol-deacylase winged helix" evidence="3">
    <location>
        <begin position="524"/>
        <end position="608"/>
    </location>
</feature>
<dbReference type="InterPro" id="IPR027417">
    <property type="entry name" value="P-loop_NTPase"/>
</dbReference>
<feature type="domain" description="Nephrocystin 3-like N-terminal" evidence="5">
    <location>
        <begin position="252"/>
        <end position="418"/>
    </location>
</feature>
<dbReference type="InterPro" id="IPR056125">
    <property type="entry name" value="DUF7708"/>
</dbReference>
<dbReference type="InterPro" id="IPR002110">
    <property type="entry name" value="Ankyrin_rpt"/>
</dbReference>
<keyword evidence="1" id="KW-0677">Repeat</keyword>
<dbReference type="Pfam" id="PF24809">
    <property type="entry name" value="DUF7708"/>
    <property type="match status" value="1"/>
</dbReference>
<proteinExistence type="predicted"/>
<dbReference type="InterPro" id="IPR054471">
    <property type="entry name" value="GPIID_WHD"/>
</dbReference>
<feature type="repeat" description="ANK" evidence="2">
    <location>
        <begin position="1181"/>
        <end position="1213"/>
    </location>
</feature>
<dbReference type="PANTHER" id="PTHR10039">
    <property type="entry name" value="AMELOGENIN"/>
    <property type="match status" value="1"/>
</dbReference>
<dbReference type="SMART" id="SM00248">
    <property type="entry name" value="ANK"/>
    <property type="match status" value="10"/>
</dbReference>
<evidence type="ECO:0000259" key="4">
    <source>
        <dbReference type="Pfam" id="PF24809"/>
    </source>
</evidence>
<feature type="repeat" description="ANK" evidence="2">
    <location>
        <begin position="942"/>
        <end position="974"/>
    </location>
</feature>
<keyword evidence="2" id="KW-0040">ANK repeat</keyword>
<feature type="repeat" description="ANK" evidence="2">
    <location>
        <begin position="975"/>
        <end position="1007"/>
    </location>
</feature>
<dbReference type="InterPro" id="IPR036770">
    <property type="entry name" value="Ankyrin_rpt-contain_sf"/>
</dbReference>
<feature type="repeat" description="ANK" evidence="2">
    <location>
        <begin position="1049"/>
        <end position="1081"/>
    </location>
</feature>
<feature type="repeat" description="ANK" evidence="2">
    <location>
        <begin position="1082"/>
        <end position="1114"/>
    </location>
</feature>
<keyword evidence="7" id="KW-1185">Reference proteome</keyword>
<evidence type="ECO:0000256" key="2">
    <source>
        <dbReference type="PROSITE-ProRule" id="PRU00023"/>
    </source>
</evidence>
<dbReference type="PANTHER" id="PTHR10039:SF10">
    <property type="entry name" value="NACHT DOMAIN-CONTAINING PROTEIN"/>
    <property type="match status" value="1"/>
</dbReference>
<gene>
    <name evidence="6" type="ORF">HETSPECPRED_007693</name>
</gene>
<dbReference type="PROSITE" id="PS50297">
    <property type="entry name" value="ANK_REP_REGION"/>
    <property type="match status" value="6"/>
</dbReference>
<feature type="repeat" description="ANK" evidence="2">
    <location>
        <begin position="1016"/>
        <end position="1048"/>
    </location>
</feature>
<dbReference type="PROSITE" id="PS50088">
    <property type="entry name" value="ANK_REPEAT"/>
    <property type="match status" value="7"/>
</dbReference>
<feature type="repeat" description="ANK" evidence="2">
    <location>
        <begin position="1115"/>
        <end position="1147"/>
    </location>
</feature>
<organism evidence="6 7">
    <name type="scientific">Heterodermia speciosa</name>
    <dbReference type="NCBI Taxonomy" id="116794"/>
    <lineage>
        <taxon>Eukaryota</taxon>
        <taxon>Fungi</taxon>
        <taxon>Dikarya</taxon>
        <taxon>Ascomycota</taxon>
        <taxon>Pezizomycotina</taxon>
        <taxon>Lecanoromycetes</taxon>
        <taxon>OSLEUM clade</taxon>
        <taxon>Lecanoromycetidae</taxon>
        <taxon>Caliciales</taxon>
        <taxon>Physciaceae</taxon>
        <taxon>Heterodermia</taxon>
    </lineage>
</organism>
<evidence type="ECO:0000313" key="7">
    <source>
        <dbReference type="Proteomes" id="UP000664521"/>
    </source>
</evidence>
<sequence>MKESFEAPTVNAWTRARERYIEDLTDEEKQLFAKGSKATLEATLYDASAAEKSHRASNAIEQYGEALDVYANASSTIICPLWGSIRVVMHVARQYAEFFDKTVAMLSKIGDMLPRCRDYEKLFAHHRRLHLAITDLYLDVLKFCTEVKAVFRKATSNSVVSMMIFAKTSWKPFDQQFAEQLTKFRDHRRNVEKEADIAHMSEEAESRALVRLRMLELERQKEEAMRQRLLDMFPKVDYRKELQRLQRLRHEGTCDWISGAAAYLDWVAASKSTCLRFHGIPGSGKSVLSSHVVGLLSSRHSSLQPTVVYYYCDYSDQKSLNADTLLGTLIRQLLDQLKPLPESLERKLISVYNHESATLNIDDMSSLLFSASEYVRNLFVVIDGLDECGKDVVQQILDVIRSLATCPPSVIKLFISSRDDIRIIESLKKYPVLQATTVDLSNDMELYVKGAVRDRIESGDLIVRNPGLEAVIVAELTSKAHGMFLWVTFQLDDLCEASSDAAIRQTLKDLPSGLLDTYGRIVSKIRGKADMEISTKVFMWIAAAKRPLKIDELQEAVAFEKNDKLWDSEKLPDPRIIKRSCRNLIVVDEDDSVRFAHHTVLQFILTKSNPVDTGSHHCFDIRIANNLVAGTCIAYLSFSDFETQLTLRPQEKKPRDAGILNNGAMAQVSETLGLGTLGSALFNIPYLLRGGSPNAKGSEINHAILKKPPKREALAPALAEKYRLLTYVVNHWEDHARSILGDHNEEGEWVPERLLTKDDRLWVSFRNLVMDKVLTFNFRSWGANTGPERLPYFSLFCWSIQNNHPAFLQLLRDPLRGRELDIYFLHEISNGAHLLIEACSRGHESVLLILLFHTKIGRELSARDGWLFTHAAAHGLYLIVRILSERSFEMEKLDSFKIQFSHAFYAKIQFSDAFYAAAEGGHVAILELLHHHFGGLCNVITVPHTALFLAATNGHTRAVQTLISMRADVNRIQEPGLNALHIAAMNQDFDMIMTLVEAGASLDTTDYYPGEDDVRHRRAALHYTSAQGDIEATKLLLDAGASVDIEDYWGSTPLHMAAKTGDMTTVRLLLKAHASLDIRDQSGKNALLVAADCGHHGVVAILIEAGAWLQAKDHDNNTALLLATKASHRLVVEVLLKAGSSVRTIDSLECSPLDITAEEAEPTMLGSLTNDKAHINMVDFFGKTPLFIAVESGDEQIVDALLRAGASPNIKSWLGILPLDLAIAKEYSTIIRRLLQAGAHSVKEVQLKLKDPYG</sequence>
<evidence type="ECO:0000259" key="3">
    <source>
        <dbReference type="Pfam" id="PF22939"/>
    </source>
</evidence>
<dbReference type="Gene3D" id="1.25.40.20">
    <property type="entry name" value="Ankyrin repeat-containing domain"/>
    <property type="match status" value="2"/>
</dbReference>
<dbReference type="EMBL" id="CAJPDS010000056">
    <property type="protein sequence ID" value="CAF9930698.1"/>
    <property type="molecule type" value="Genomic_DNA"/>
</dbReference>
<evidence type="ECO:0008006" key="8">
    <source>
        <dbReference type="Google" id="ProtNLM"/>
    </source>
</evidence>
<dbReference type="AlphaFoldDB" id="A0A8H3ISZ7"/>
<name>A0A8H3ISZ7_9LECA</name>
<dbReference type="Pfam" id="PF24883">
    <property type="entry name" value="NPHP3_N"/>
    <property type="match status" value="1"/>
</dbReference>
<dbReference type="SUPFAM" id="SSF48403">
    <property type="entry name" value="Ankyrin repeat"/>
    <property type="match status" value="1"/>
</dbReference>
<reference evidence="6" key="1">
    <citation type="submission" date="2021-03" db="EMBL/GenBank/DDBJ databases">
        <authorList>
            <person name="Tagirdzhanova G."/>
        </authorList>
    </citation>
    <scope>NUCLEOTIDE SEQUENCE</scope>
</reference>
<dbReference type="OrthoDB" id="7464126at2759"/>
<feature type="domain" description="DUF7708" evidence="4">
    <location>
        <begin position="55"/>
        <end position="202"/>
    </location>
</feature>
<dbReference type="Gene3D" id="3.40.50.300">
    <property type="entry name" value="P-loop containing nucleotide triphosphate hydrolases"/>
    <property type="match status" value="1"/>
</dbReference>
<dbReference type="Pfam" id="PF22939">
    <property type="entry name" value="WHD_GPIID"/>
    <property type="match status" value="1"/>
</dbReference>
<protein>
    <recommendedName>
        <fullName evidence="8">NACHT domain-containing protein</fullName>
    </recommendedName>
</protein>
<evidence type="ECO:0000256" key="1">
    <source>
        <dbReference type="ARBA" id="ARBA00022737"/>
    </source>
</evidence>
<comment type="caution">
    <text evidence="6">The sequence shown here is derived from an EMBL/GenBank/DDBJ whole genome shotgun (WGS) entry which is preliminary data.</text>
</comment>
<dbReference type="PRINTS" id="PR01415">
    <property type="entry name" value="ANKYRIN"/>
</dbReference>
<dbReference type="Pfam" id="PF12796">
    <property type="entry name" value="Ank_2"/>
    <property type="match status" value="3"/>
</dbReference>
<dbReference type="Proteomes" id="UP000664521">
    <property type="component" value="Unassembled WGS sequence"/>
</dbReference>
<evidence type="ECO:0000313" key="6">
    <source>
        <dbReference type="EMBL" id="CAF9930698.1"/>
    </source>
</evidence>
<dbReference type="InterPro" id="IPR056884">
    <property type="entry name" value="NPHP3-like_N"/>
</dbReference>
<accession>A0A8H3ISZ7</accession>
<evidence type="ECO:0000259" key="5">
    <source>
        <dbReference type="Pfam" id="PF24883"/>
    </source>
</evidence>